<evidence type="ECO:0000313" key="4">
    <source>
        <dbReference type="Proteomes" id="UP000307440"/>
    </source>
</evidence>
<protein>
    <submittedName>
        <fullName evidence="3">Uncharacterized protein</fullName>
    </submittedName>
</protein>
<feature type="region of interest" description="Disordered" evidence="1">
    <location>
        <begin position="559"/>
        <end position="580"/>
    </location>
</feature>
<feature type="region of interest" description="Disordered" evidence="1">
    <location>
        <begin position="510"/>
        <end position="536"/>
    </location>
</feature>
<evidence type="ECO:0000256" key="2">
    <source>
        <dbReference type="SAM" id="Phobius"/>
    </source>
</evidence>
<feature type="compositionally biased region" description="Basic and acidic residues" evidence="1">
    <location>
        <begin position="56"/>
        <end position="70"/>
    </location>
</feature>
<keyword evidence="4" id="KW-1185">Reference proteome</keyword>
<keyword evidence="2" id="KW-0812">Transmembrane</keyword>
<keyword evidence="2" id="KW-1133">Transmembrane helix</keyword>
<dbReference type="AlphaFoldDB" id="A0A5C3KT00"/>
<dbReference type="OrthoDB" id="3004867at2759"/>
<gene>
    <name evidence="3" type="ORF">FA15DRAFT_694993</name>
</gene>
<reference evidence="3 4" key="1">
    <citation type="journal article" date="2019" name="Nat. Ecol. Evol.">
        <title>Megaphylogeny resolves global patterns of mushroom evolution.</title>
        <authorList>
            <person name="Varga T."/>
            <person name="Krizsan K."/>
            <person name="Foldi C."/>
            <person name="Dima B."/>
            <person name="Sanchez-Garcia M."/>
            <person name="Sanchez-Ramirez S."/>
            <person name="Szollosi G.J."/>
            <person name="Szarkandi J.G."/>
            <person name="Papp V."/>
            <person name="Albert L."/>
            <person name="Andreopoulos W."/>
            <person name="Angelini C."/>
            <person name="Antonin V."/>
            <person name="Barry K.W."/>
            <person name="Bougher N.L."/>
            <person name="Buchanan P."/>
            <person name="Buyck B."/>
            <person name="Bense V."/>
            <person name="Catcheside P."/>
            <person name="Chovatia M."/>
            <person name="Cooper J."/>
            <person name="Damon W."/>
            <person name="Desjardin D."/>
            <person name="Finy P."/>
            <person name="Geml J."/>
            <person name="Haridas S."/>
            <person name="Hughes K."/>
            <person name="Justo A."/>
            <person name="Karasinski D."/>
            <person name="Kautmanova I."/>
            <person name="Kiss B."/>
            <person name="Kocsube S."/>
            <person name="Kotiranta H."/>
            <person name="LaButti K.M."/>
            <person name="Lechner B.E."/>
            <person name="Liimatainen K."/>
            <person name="Lipzen A."/>
            <person name="Lukacs Z."/>
            <person name="Mihaltcheva S."/>
            <person name="Morgado L.N."/>
            <person name="Niskanen T."/>
            <person name="Noordeloos M.E."/>
            <person name="Ohm R.A."/>
            <person name="Ortiz-Santana B."/>
            <person name="Ovrebo C."/>
            <person name="Racz N."/>
            <person name="Riley R."/>
            <person name="Savchenko A."/>
            <person name="Shiryaev A."/>
            <person name="Soop K."/>
            <person name="Spirin V."/>
            <person name="Szebenyi C."/>
            <person name="Tomsovsky M."/>
            <person name="Tulloss R.E."/>
            <person name="Uehling J."/>
            <person name="Grigoriev I.V."/>
            <person name="Vagvolgyi C."/>
            <person name="Papp T."/>
            <person name="Martin F.M."/>
            <person name="Miettinen O."/>
            <person name="Hibbett D.S."/>
            <person name="Nagy L.G."/>
        </authorList>
    </citation>
    <scope>NUCLEOTIDE SEQUENCE [LARGE SCALE GENOMIC DNA]</scope>
    <source>
        <strain evidence="3 4">CBS 121175</strain>
    </source>
</reference>
<evidence type="ECO:0000256" key="1">
    <source>
        <dbReference type="SAM" id="MobiDB-lite"/>
    </source>
</evidence>
<keyword evidence="2" id="KW-0472">Membrane</keyword>
<feature type="transmembrane region" description="Helical" evidence="2">
    <location>
        <begin position="425"/>
        <end position="449"/>
    </location>
</feature>
<name>A0A5C3KT00_COPMA</name>
<accession>A0A5C3KT00</accession>
<feature type="region of interest" description="Disordered" evidence="1">
    <location>
        <begin position="388"/>
        <end position="418"/>
    </location>
</feature>
<organism evidence="3 4">
    <name type="scientific">Coprinopsis marcescibilis</name>
    <name type="common">Agaric fungus</name>
    <name type="synonym">Psathyrella marcescibilis</name>
    <dbReference type="NCBI Taxonomy" id="230819"/>
    <lineage>
        <taxon>Eukaryota</taxon>
        <taxon>Fungi</taxon>
        <taxon>Dikarya</taxon>
        <taxon>Basidiomycota</taxon>
        <taxon>Agaricomycotina</taxon>
        <taxon>Agaricomycetes</taxon>
        <taxon>Agaricomycetidae</taxon>
        <taxon>Agaricales</taxon>
        <taxon>Agaricineae</taxon>
        <taxon>Psathyrellaceae</taxon>
        <taxon>Coprinopsis</taxon>
    </lineage>
</organism>
<evidence type="ECO:0000313" key="3">
    <source>
        <dbReference type="EMBL" id="TFK23576.1"/>
    </source>
</evidence>
<feature type="compositionally biased region" description="Polar residues" evidence="1">
    <location>
        <begin position="32"/>
        <end position="41"/>
    </location>
</feature>
<feature type="compositionally biased region" description="Polar residues" evidence="1">
    <location>
        <begin position="525"/>
        <end position="536"/>
    </location>
</feature>
<feature type="region of interest" description="Disordered" evidence="1">
    <location>
        <begin position="23"/>
        <end position="70"/>
    </location>
</feature>
<dbReference type="Proteomes" id="UP000307440">
    <property type="component" value="Unassembled WGS sequence"/>
</dbReference>
<sequence length="580" mass="64362">MTIASMSIHVEEQFDEAHFIKIGHTPPHTRDTTSTYTPTCNSERRKTKGVSNSSTDNKESRMTQNPRNRDFLGQEGEHDVLDVNALAHNCVSYDVAVGVGDLIEAKIQSKAASARAWNIPTDYSSNRLGVPRQSLTPAGYRCRPTFRWQTARSTQGNRMVPSLSVYTSSGCFETTGLGGEGKASMALPWPDGLWKALIVEYTKYLNDSVTPTRKYIIHPPFLRVLPLRNILLIVWPTKNMDQPLPFRLFVDDASLDVHYSPVQAWTTIYGAYGYANTHHLSTDPDARAIFKFRGVSIEYHAPLWARTISTMLIFDGGSPETLNLSDPMIEPRPDGIVTTPSQVRWVFYNLDPATEHELVVQAPPIAGGQAIVDLFVVGTGDISSTSASSFVSRPHKTEIPPRTSPDWNNLSESESPTTRSRTTTISIAVGCSVAGLSVIIACLACFFLWRRKRQTENKRFQLRTIISPFDDIRALGIARRRLPCPLPRHPLKQALQATPPMRVVNLAPVIKRPEGDGSPGRPHPVSTNPRPRSTSMVESNVIVADQGALVRRHTDSGIRLPDTQIPARPMIDLPPEYTET</sequence>
<proteinExistence type="predicted"/>
<dbReference type="EMBL" id="ML210216">
    <property type="protein sequence ID" value="TFK23576.1"/>
    <property type="molecule type" value="Genomic_DNA"/>
</dbReference>